<keyword evidence="2" id="KW-0067">ATP-binding</keyword>
<accession>A0A4R6RN80</accession>
<dbReference type="Pfam" id="PF00158">
    <property type="entry name" value="Sigma54_activat"/>
    <property type="match status" value="1"/>
</dbReference>
<dbReference type="PANTHER" id="PTHR32071:SF21">
    <property type="entry name" value="TRANSCRIPTIONAL REGULATORY PROTEIN FLGR"/>
    <property type="match status" value="1"/>
</dbReference>
<dbReference type="SUPFAM" id="SSF46689">
    <property type="entry name" value="Homeodomain-like"/>
    <property type="match status" value="1"/>
</dbReference>
<dbReference type="Pfam" id="PF25601">
    <property type="entry name" value="AAA_lid_14"/>
    <property type="match status" value="1"/>
</dbReference>
<comment type="caution">
    <text evidence="7">The sequence shown here is derived from an EMBL/GenBank/DDBJ whole genome shotgun (WGS) entry which is preliminary data.</text>
</comment>
<keyword evidence="5" id="KW-0804">Transcription</keyword>
<dbReference type="AlphaFoldDB" id="A0A4R6RN80"/>
<keyword evidence="1" id="KW-0547">Nucleotide-binding</keyword>
<evidence type="ECO:0000256" key="1">
    <source>
        <dbReference type="ARBA" id="ARBA00022741"/>
    </source>
</evidence>
<evidence type="ECO:0000256" key="5">
    <source>
        <dbReference type="ARBA" id="ARBA00023163"/>
    </source>
</evidence>
<dbReference type="PROSITE" id="PS50045">
    <property type="entry name" value="SIGMA54_INTERACT_4"/>
    <property type="match status" value="1"/>
</dbReference>
<dbReference type="OrthoDB" id="9761705at2"/>
<dbReference type="GO" id="GO:0005524">
    <property type="term" value="F:ATP binding"/>
    <property type="evidence" value="ECO:0007669"/>
    <property type="project" value="UniProtKB-KW"/>
</dbReference>
<dbReference type="InterPro" id="IPR002078">
    <property type="entry name" value="Sigma_54_int"/>
</dbReference>
<reference evidence="7 8" key="1">
    <citation type="submission" date="2019-03" db="EMBL/GenBank/DDBJ databases">
        <title>Genomic Encyclopedia of Type Strains, Phase IV (KMG-IV): sequencing the most valuable type-strain genomes for metagenomic binning, comparative biology and taxonomic classification.</title>
        <authorList>
            <person name="Goeker M."/>
        </authorList>
    </citation>
    <scope>NUCLEOTIDE SEQUENCE [LARGE SCALE GENOMIC DNA]</scope>
    <source>
        <strain evidence="7 8">DSM 11901</strain>
    </source>
</reference>
<dbReference type="InterPro" id="IPR058031">
    <property type="entry name" value="AAA_lid_NorR"/>
</dbReference>
<organism evidence="7 8">
    <name type="scientific">Aquabacterium commune</name>
    <dbReference type="NCBI Taxonomy" id="70586"/>
    <lineage>
        <taxon>Bacteria</taxon>
        <taxon>Pseudomonadati</taxon>
        <taxon>Pseudomonadota</taxon>
        <taxon>Betaproteobacteria</taxon>
        <taxon>Burkholderiales</taxon>
        <taxon>Aquabacterium</taxon>
    </lineage>
</organism>
<dbReference type="Gene3D" id="1.10.10.60">
    <property type="entry name" value="Homeodomain-like"/>
    <property type="match status" value="1"/>
</dbReference>
<feature type="domain" description="Sigma-54 factor interaction" evidence="6">
    <location>
        <begin position="14"/>
        <end position="238"/>
    </location>
</feature>
<protein>
    <submittedName>
        <fullName evidence="7">Regulatory Fis family protein</fullName>
    </submittedName>
</protein>
<gene>
    <name evidence="7" type="ORF">EV672_101148</name>
</gene>
<dbReference type="EMBL" id="SNXW01000001">
    <property type="protein sequence ID" value="TDP88012.1"/>
    <property type="molecule type" value="Genomic_DNA"/>
</dbReference>
<dbReference type="GO" id="GO:0003677">
    <property type="term" value="F:DNA binding"/>
    <property type="evidence" value="ECO:0007669"/>
    <property type="project" value="UniProtKB-KW"/>
</dbReference>
<dbReference type="SUPFAM" id="SSF52540">
    <property type="entry name" value="P-loop containing nucleoside triphosphate hydrolases"/>
    <property type="match status" value="1"/>
</dbReference>
<dbReference type="Gene3D" id="1.10.8.60">
    <property type="match status" value="1"/>
</dbReference>
<dbReference type="GO" id="GO:0006355">
    <property type="term" value="P:regulation of DNA-templated transcription"/>
    <property type="evidence" value="ECO:0007669"/>
    <property type="project" value="InterPro"/>
</dbReference>
<dbReference type="InterPro" id="IPR009057">
    <property type="entry name" value="Homeodomain-like_sf"/>
</dbReference>
<proteinExistence type="predicted"/>
<keyword evidence="4" id="KW-0238">DNA-binding</keyword>
<dbReference type="SMART" id="SM00382">
    <property type="entry name" value="AAA"/>
    <property type="match status" value="1"/>
</dbReference>
<dbReference type="CDD" id="cd00009">
    <property type="entry name" value="AAA"/>
    <property type="match status" value="1"/>
</dbReference>
<dbReference type="InterPro" id="IPR003593">
    <property type="entry name" value="AAA+_ATPase"/>
</dbReference>
<dbReference type="Proteomes" id="UP000294593">
    <property type="component" value="Unassembled WGS sequence"/>
</dbReference>
<evidence type="ECO:0000259" key="6">
    <source>
        <dbReference type="PROSITE" id="PS50045"/>
    </source>
</evidence>
<dbReference type="Gene3D" id="3.40.50.300">
    <property type="entry name" value="P-loop containing nucleotide triphosphate hydrolases"/>
    <property type="match status" value="1"/>
</dbReference>
<evidence type="ECO:0000256" key="4">
    <source>
        <dbReference type="ARBA" id="ARBA00023125"/>
    </source>
</evidence>
<evidence type="ECO:0000256" key="2">
    <source>
        <dbReference type="ARBA" id="ARBA00022840"/>
    </source>
</evidence>
<dbReference type="InterPro" id="IPR027417">
    <property type="entry name" value="P-loop_NTPase"/>
</dbReference>
<sequence>MKPMTPATDRPTFRGPAAQALQDSIQAAAATDHHVLLLGDAGTGKRHLARHLHACSRRGPFLAVDCSAHDAVSLGIGLHGHEAGAVRGGFAATPGWFEAALDGTVFLDEVHALSLDVQQDLLSVMRSGQVRRVGGRHATPVNVRLVCATSQDLAQAVAEGRFLADLLRLVSTVTLAMPALRDRPDDILPLARSLLQDQSRHLKQAVPGFSACAEQALLRHTWPGHLRELEAVLHRALLRAPAGVIRAEDLMLPVGDDGASAAHTGAATPASPDEALLADLDALLGRMGERFEGRLFEVVERSLFSHAHRRCGQHQIQAARLLGVSRNVLRGRLIALGEIDARK</sequence>
<evidence type="ECO:0000313" key="7">
    <source>
        <dbReference type="EMBL" id="TDP88012.1"/>
    </source>
</evidence>
<keyword evidence="8" id="KW-1185">Reference proteome</keyword>
<evidence type="ECO:0000313" key="8">
    <source>
        <dbReference type="Proteomes" id="UP000294593"/>
    </source>
</evidence>
<evidence type="ECO:0000256" key="3">
    <source>
        <dbReference type="ARBA" id="ARBA00023015"/>
    </source>
</evidence>
<keyword evidence="3" id="KW-0805">Transcription regulation</keyword>
<dbReference type="PANTHER" id="PTHR32071">
    <property type="entry name" value="TRANSCRIPTIONAL REGULATORY PROTEIN"/>
    <property type="match status" value="1"/>
</dbReference>
<name>A0A4R6RN80_9BURK</name>